<dbReference type="GO" id="GO:0006364">
    <property type="term" value="P:rRNA processing"/>
    <property type="evidence" value="ECO:0007669"/>
    <property type="project" value="TreeGrafter"/>
</dbReference>
<keyword evidence="3" id="KW-0479">Metal-binding</keyword>
<evidence type="ECO:0000256" key="2">
    <source>
        <dbReference type="ARBA" id="ARBA00022722"/>
    </source>
</evidence>
<comment type="cofactor">
    <cofactor evidence="1">
        <name>Mg(2+)</name>
        <dbReference type="ChEBI" id="CHEBI:18420"/>
    </cofactor>
</comment>
<dbReference type="GO" id="GO:0046872">
    <property type="term" value="F:metal ion binding"/>
    <property type="evidence" value="ECO:0007669"/>
    <property type="project" value="UniProtKB-KW"/>
</dbReference>
<gene>
    <name evidence="9" type="ORF">EUU23_05070</name>
</gene>
<evidence type="ECO:0000256" key="5">
    <source>
        <dbReference type="ARBA" id="ARBA00022801"/>
    </source>
</evidence>
<evidence type="ECO:0000259" key="8">
    <source>
        <dbReference type="Pfam" id="PF10150"/>
    </source>
</evidence>
<reference evidence="9 10" key="1">
    <citation type="submission" date="2019-01" db="EMBL/GenBank/DDBJ databases">
        <title>Sphingorhabdus lacus sp.nov., isolated from an oligotrophic freshwater lake.</title>
        <authorList>
            <person name="Park M."/>
        </authorList>
    </citation>
    <scope>NUCLEOTIDE SEQUENCE [LARGE SCALE GENOMIC DNA]</scope>
    <source>
        <strain evidence="9 10">IMCC26285</strain>
    </source>
</reference>
<dbReference type="GO" id="GO:0004540">
    <property type="term" value="F:RNA nuclease activity"/>
    <property type="evidence" value="ECO:0007669"/>
    <property type="project" value="InterPro"/>
</dbReference>
<evidence type="ECO:0000256" key="3">
    <source>
        <dbReference type="ARBA" id="ARBA00022723"/>
    </source>
</evidence>
<dbReference type="Proteomes" id="UP000471147">
    <property type="component" value="Unassembled WGS sequence"/>
</dbReference>
<dbReference type="GO" id="GO:0005737">
    <property type="term" value="C:cytoplasm"/>
    <property type="evidence" value="ECO:0007669"/>
    <property type="project" value="TreeGrafter"/>
</dbReference>
<evidence type="ECO:0000256" key="7">
    <source>
        <dbReference type="ARBA" id="ARBA00022884"/>
    </source>
</evidence>
<proteinExistence type="predicted"/>
<comment type="caution">
    <text evidence="9">The sequence shown here is derived from an EMBL/GenBank/DDBJ whole genome shotgun (WGS) entry which is preliminary data.</text>
</comment>
<protein>
    <recommendedName>
        <fullName evidence="8">RNA-binding protein AU-1/Ribonuclease E/G domain-containing protein</fullName>
    </recommendedName>
</protein>
<keyword evidence="10" id="KW-1185">Reference proteome</keyword>
<dbReference type="GO" id="GO:0004519">
    <property type="term" value="F:endonuclease activity"/>
    <property type="evidence" value="ECO:0007669"/>
    <property type="project" value="UniProtKB-KW"/>
</dbReference>
<feature type="domain" description="RNA-binding protein AU-1/Ribonuclease E/G" evidence="8">
    <location>
        <begin position="183"/>
        <end position="254"/>
    </location>
</feature>
<dbReference type="InterPro" id="IPR019307">
    <property type="entry name" value="RNA-bd_AU-1/RNase_E/G"/>
</dbReference>
<dbReference type="PANTHER" id="PTHR30001:SF1">
    <property type="entry name" value="RIBONUCLEASE E_G-LIKE PROTEIN, CHLOROPLASTIC"/>
    <property type="match status" value="1"/>
</dbReference>
<evidence type="ECO:0000256" key="4">
    <source>
        <dbReference type="ARBA" id="ARBA00022759"/>
    </source>
</evidence>
<evidence type="ECO:0000256" key="1">
    <source>
        <dbReference type="ARBA" id="ARBA00001946"/>
    </source>
</evidence>
<dbReference type="GO" id="GO:0016787">
    <property type="term" value="F:hydrolase activity"/>
    <property type="evidence" value="ECO:0007669"/>
    <property type="project" value="UniProtKB-KW"/>
</dbReference>
<dbReference type="GO" id="GO:0003723">
    <property type="term" value="F:RNA binding"/>
    <property type="evidence" value="ECO:0007669"/>
    <property type="project" value="UniProtKB-KW"/>
</dbReference>
<dbReference type="EMBL" id="SDWJ01000001">
    <property type="protein sequence ID" value="MVZ97073.1"/>
    <property type="molecule type" value="Genomic_DNA"/>
</dbReference>
<keyword evidence="2" id="KW-0540">Nuclease</keyword>
<dbReference type="Pfam" id="PF10150">
    <property type="entry name" value="RNase_E_G"/>
    <property type="match status" value="1"/>
</dbReference>
<organism evidence="9 10">
    <name type="scientific">Sphingorhabdus profundilacus</name>
    <dbReference type="NCBI Taxonomy" id="2509718"/>
    <lineage>
        <taxon>Bacteria</taxon>
        <taxon>Pseudomonadati</taxon>
        <taxon>Pseudomonadota</taxon>
        <taxon>Alphaproteobacteria</taxon>
        <taxon>Sphingomonadales</taxon>
        <taxon>Sphingomonadaceae</taxon>
        <taxon>Sphingorhabdus</taxon>
    </lineage>
</organism>
<evidence type="ECO:0000313" key="10">
    <source>
        <dbReference type="Proteomes" id="UP000471147"/>
    </source>
</evidence>
<evidence type="ECO:0000256" key="6">
    <source>
        <dbReference type="ARBA" id="ARBA00022842"/>
    </source>
</evidence>
<sequence>MRRAPCYGHRDTGLIEIWTDDAPGERRAALVVNNEIVEIHIQRDLHPILGMVGAGRIDRQTPTGSYVIGDNGFEVLVRANTGKTDGAPILFQITRESIAEPGRLKPAEGREILDALPMTDVNSLWADRLQNLDISGAAPIIKPFGESFDSAMAGSSRIGDVTVHFQRTKAGLVFDVDGIGDPFAINAVAAREIARLLRLYQIGGMAIVDFVAVDSKSRRQDIADIFDAASVPDGRAFERSAINGFGLMQIVRSRPRPSVLDQLFGARIGALSDETQALWLYRDVARSSGFGPRIVTTSENIASLMLSSKWQELRTECERITGAAMSIVVERGMTGYGHVHVAQS</sequence>
<dbReference type="AlphaFoldDB" id="A0A6I4LY99"/>
<keyword evidence="6" id="KW-0460">Magnesium</keyword>
<accession>A0A6I4LY99</accession>
<keyword evidence="4" id="KW-0255">Endonuclease</keyword>
<name>A0A6I4LY99_9SPHN</name>
<dbReference type="InterPro" id="IPR004659">
    <property type="entry name" value="RNase_E/G"/>
</dbReference>
<dbReference type="PANTHER" id="PTHR30001">
    <property type="entry name" value="RIBONUCLEASE"/>
    <property type="match status" value="1"/>
</dbReference>
<keyword evidence="5" id="KW-0378">Hydrolase</keyword>
<evidence type="ECO:0000313" key="9">
    <source>
        <dbReference type="EMBL" id="MVZ97073.1"/>
    </source>
</evidence>
<keyword evidence="7" id="KW-0694">RNA-binding</keyword>